<name>A0A9Q0WZ13_9ROSI</name>
<keyword evidence="2" id="KW-1185">Reference proteome</keyword>
<reference evidence="1" key="2">
    <citation type="journal article" date="2023" name="Int. J. Mol. Sci.">
        <title>De Novo Assembly and Annotation of 11 Diverse Shrub Willow (Salix) Genomes Reveals Novel Gene Organization in Sex-Linked Regions.</title>
        <authorList>
            <person name="Hyden B."/>
            <person name="Feng K."/>
            <person name="Yates T.B."/>
            <person name="Jawdy S."/>
            <person name="Cereghino C."/>
            <person name="Smart L.B."/>
            <person name="Muchero W."/>
        </authorList>
    </citation>
    <scope>NUCLEOTIDE SEQUENCE</scope>
    <source>
        <tissue evidence="1">Shoot tip</tissue>
    </source>
</reference>
<proteinExistence type="predicted"/>
<sequence length="111" mass="12901">MTIPNLFLKGSTSTNKFWSSNFLSSGIKNHNHLLSKDVKYQFPLVVYVSNQQISKHLLAHMSSFFYSQHPQPDLTNDLLYLPTKQPEILDFIIHLCVKIHLFIKNNEDNKV</sequence>
<evidence type="ECO:0000313" key="2">
    <source>
        <dbReference type="Proteomes" id="UP001151752"/>
    </source>
</evidence>
<organism evidence="1 2">
    <name type="scientific">Salix koriyanagi</name>
    <dbReference type="NCBI Taxonomy" id="2511006"/>
    <lineage>
        <taxon>Eukaryota</taxon>
        <taxon>Viridiplantae</taxon>
        <taxon>Streptophyta</taxon>
        <taxon>Embryophyta</taxon>
        <taxon>Tracheophyta</taxon>
        <taxon>Spermatophyta</taxon>
        <taxon>Magnoliopsida</taxon>
        <taxon>eudicotyledons</taxon>
        <taxon>Gunneridae</taxon>
        <taxon>Pentapetalae</taxon>
        <taxon>rosids</taxon>
        <taxon>fabids</taxon>
        <taxon>Malpighiales</taxon>
        <taxon>Salicaceae</taxon>
        <taxon>Saliceae</taxon>
        <taxon>Salix</taxon>
    </lineage>
</organism>
<dbReference type="AlphaFoldDB" id="A0A9Q0WZ13"/>
<dbReference type="Proteomes" id="UP001151752">
    <property type="component" value="Chromosome 16"/>
</dbReference>
<protein>
    <submittedName>
        <fullName evidence="1">Uncharacterized protein</fullName>
    </submittedName>
</protein>
<gene>
    <name evidence="1" type="ORF">OIU74_000092</name>
</gene>
<comment type="caution">
    <text evidence="1">The sequence shown here is derived from an EMBL/GenBank/DDBJ whole genome shotgun (WGS) entry which is preliminary data.</text>
</comment>
<evidence type="ECO:0000313" key="1">
    <source>
        <dbReference type="EMBL" id="KAJ6775837.1"/>
    </source>
</evidence>
<dbReference type="EMBL" id="JAPFFM010000001">
    <property type="protein sequence ID" value="KAJ6775837.1"/>
    <property type="molecule type" value="Genomic_DNA"/>
</dbReference>
<reference evidence="1" key="1">
    <citation type="submission" date="2022-11" db="EMBL/GenBank/DDBJ databases">
        <authorList>
            <person name="Hyden B.L."/>
            <person name="Feng K."/>
            <person name="Yates T."/>
            <person name="Jawdy S."/>
            <person name="Smart L.B."/>
            <person name="Muchero W."/>
        </authorList>
    </citation>
    <scope>NUCLEOTIDE SEQUENCE</scope>
    <source>
        <tissue evidence="1">Shoot tip</tissue>
    </source>
</reference>
<accession>A0A9Q0WZ13</accession>